<keyword evidence="1" id="KW-0812">Transmembrane</keyword>
<feature type="transmembrane region" description="Helical" evidence="1">
    <location>
        <begin position="24"/>
        <end position="46"/>
    </location>
</feature>
<evidence type="ECO:0008006" key="4">
    <source>
        <dbReference type="Google" id="ProtNLM"/>
    </source>
</evidence>
<keyword evidence="3" id="KW-1185">Reference proteome</keyword>
<protein>
    <recommendedName>
        <fullName evidence="4">DUF2613 family protein</fullName>
    </recommendedName>
</protein>
<evidence type="ECO:0000256" key="1">
    <source>
        <dbReference type="SAM" id="Phobius"/>
    </source>
</evidence>
<gene>
    <name evidence="2" type="ORF">GCM10009821_04200</name>
</gene>
<comment type="caution">
    <text evidence="2">The sequence shown here is derived from an EMBL/GenBank/DDBJ whole genome shotgun (WGS) entry which is preliminary data.</text>
</comment>
<evidence type="ECO:0000313" key="2">
    <source>
        <dbReference type="EMBL" id="GAA2070339.1"/>
    </source>
</evidence>
<organism evidence="2 3">
    <name type="scientific">Aeromicrobium halocynthiae</name>
    <dbReference type="NCBI Taxonomy" id="560557"/>
    <lineage>
        <taxon>Bacteria</taxon>
        <taxon>Bacillati</taxon>
        <taxon>Actinomycetota</taxon>
        <taxon>Actinomycetes</taxon>
        <taxon>Propionibacteriales</taxon>
        <taxon>Nocardioidaceae</taxon>
        <taxon>Aeromicrobium</taxon>
    </lineage>
</organism>
<evidence type="ECO:0000313" key="3">
    <source>
        <dbReference type="Proteomes" id="UP001501480"/>
    </source>
</evidence>
<keyword evidence="1" id="KW-0472">Membrane</keyword>
<name>A0ABN2VRH4_9ACTN</name>
<dbReference type="EMBL" id="BAAAPY010000001">
    <property type="protein sequence ID" value="GAA2070339.1"/>
    <property type="molecule type" value="Genomic_DNA"/>
</dbReference>
<keyword evidence="1" id="KW-1133">Transmembrane helix</keyword>
<accession>A0ABN2VRH4</accession>
<proteinExistence type="predicted"/>
<sequence length="68" mass="6702">MLVTTLRTDILVPSGGKGINVGTLTGGVVAFVVGVCLAGATAFGVVQSQQSTGSEVVETTTVNYGTNG</sequence>
<dbReference type="Proteomes" id="UP001501480">
    <property type="component" value="Unassembled WGS sequence"/>
</dbReference>
<reference evidence="2 3" key="1">
    <citation type="journal article" date="2019" name="Int. J. Syst. Evol. Microbiol.">
        <title>The Global Catalogue of Microorganisms (GCM) 10K type strain sequencing project: providing services to taxonomists for standard genome sequencing and annotation.</title>
        <authorList>
            <consortium name="The Broad Institute Genomics Platform"/>
            <consortium name="The Broad Institute Genome Sequencing Center for Infectious Disease"/>
            <person name="Wu L."/>
            <person name="Ma J."/>
        </authorList>
    </citation>
    <scope>NUCLEOTIDE SEQUENCE [LARGE SCALE GENOMIC DNA]</scope>
    <source>
        <strain evidence="2 3">JCM 15749</strain>
    </source>
</reference>